<dbReference type="GO" id="GO:0016787">
    <property type="term" value="F:hydrolase activity"/>
    <property type="evidence" value="ECO:0007669"/>
    <property type="project" value="UniProtKB-KW"/>
</dbReference>
<comment type="similarity">
    <text evidence="11 13">In the C-terminal section; belongs to the helicase family. RecG subfamily.</text>
</comment>
<dbReference type="Gene3D" id="3.40.50.300">
    <property type="entry name" value="P-loop containing nucleotide triphosphate hydrolases"/>
    <property type="match status" value="2"/>
</dbReference>
<comment type="subcellular location">
    <subcellularLocation>
        <location evidence="1 13">Cytoplasm</location>
    </subcellularLocation>
</comment>
<evidence type="ECO:0000259" key="15">
    <source>
        <dbReference type="PROSITE" id="PS51194"/>
    </source>
</evidence>
<dbReference type="InterPro" id="IPR004576">
    <property type="entry name" value="Mfd"/>
</dbReference>
<dbReference type="GO" id="GO:0006355">
    <property type="term" value="P:regulation of DNA-templated transcription"/>
    <property type="evidence" value="ECO:0007669"/>
    <property type="project" value="UniProtKB-UniRule"/>
</dbReference>
<dbReference type="PANTHER" id="PTHR47964:SF1">
    <property type="entry name" value="ATP-DEPENDENT DNA HELICASE HOMOLOG RECG, CHLOROPLASTIC"/>
    <property type="match status" value="1"/>
</dbReference>
<dbReference type="SUPFAM" id="SSF141259">
    <property type="entry name" value="CarD-like"/>
    <property type="match status" value="1"/>
</dbReference>
<gene>
    <name evidence="13 16" type="primary">mfd</name>
    <name evidence="16" type="ORF">KDAU_09680</name>
</gene>
<dbReference type="EMBL" id="BIFQ01000001">
    <property type="protein sequence ID" value="GCE03639.1"/>
    <property type="molecule type" value="Genomic_DNA"/>
</dbReference>
<evidence type="ECO:0000256" key="2">
    <source>
        <dbReference type="ARBA" id="ARBA00022490"/>
    </source>
</evidence>
<dbReference type="CDD" id="cd17991">
    <property type="entry name" value="DEXHc_TRCF"/>
    <property type="match status" value="1"/>
</dbReference>
<dbReference type="SMART" id="SM00487">
    <property type="entry name" value="DEXDc"/>
    <property type="match status" value="1"/>
</dbReference>
<keyword evidence="7 13" id="KW-0067">ATP-binding</keyword>
<dbReference type="InterPro" id="IPR011545">
    <property type="entry name" value="DEAD/DEAH_box_helicase_dom"/>
</dbReference>
<dbReference type="Gene3D" id="3.90.1150.50">
    <property type="entry name" value="Transcription-repair-coupling factor, D7 domain"/>
    <property type="match status" value="1"/>
</dbReference>
<dbReference type="EC" id="3.6.4.-" evidence="13"/>
<dbReference type="GO" id="GO:0003684">
    <property type="term" value="F:damaged DNA binding"/>
    <property type="evidence" value="ECO:0007669"/>
    <property type="project" value="InterPro"/>
</dbReference>
<feature type="domain" description="Helicase C-terminal" evidence="15">
    <location>
        <begin position="826"/>
        <end position="988"/>
    </location>
</feature>
<protein>
    <recommendedName>
        <fullName evidence="12 13">Transcription-repair-coupling factor</fullName>
        <shortName evidence="13">TRCF</shortName>
        <ecNumber evidence="13">3.6.4.-</ecNumber>
    </recommendedName>
</protein>
<evidence type="ECO:0000256" key="1">
    <source>
        <dbReference type="ARBA" id="ARBA00004496"/>
    </source>
</evidence>
<dbReference type="RefSeq" id="WP_160145639.1">
    <property type="nucleotide sequence ID" value="NZ_BIFQ01000001.1"/>
</dbReference>
<dbReference type="SUPFAM" id="SSF143517">
    <property type="entry name" value="TRCF domain-like"/>
    <property type="match status" value="1"/>
</dbReference>
<evidence type="ECO:0000256" key="4">
    <source>
        <dbReference type="ARBA" id="ARBA00022763"/>
    </source>
</evidence>
<dbReference type="Gene3D" id="3.30.2060.10">
    <property type="entry name" value="Penicillin-binding protein 1b domain"/>
    <property type="match status" value="1"/>
</dbReference>
<evidence type="ECO:0000256" key="9">
    <source>
        <dbReference type="ARBA" id="ARBA00023204"/>
    </source>
</evidence>
<keyword evidence="6" id="KW-0347">Helicase</keyword>
<dbReference type="Pfam" id="PF00270">
    <property type="entry name" value="DEAD"/>
    <property type="match status" value="1"/>
</dbReference>
<dbReference type="PROSITE" id="PS51192">
    <property type="entry name" value="HELICASE_ATP_BIND_1"/>
    <property type="match status" value="1"/>
</dbReference>
<evidence type="ECO:0000256" key="8">
    <source>
        <dbReference type="ARBA" id="ARBA00023125"/>
    </source>
</evidence>
<evidence type="ECO:0000256" key="3">
    <source>
        <dbReference type="ARBA" id="ARBA00022741"/>
    </source>
</evidence>
<dbReference type="PROSITE" id="PS51194">
    <property type="entry name" value="HELICASE_CTER"/>
    <property type="match status" value="1"/>
</dbReference>
<dbReference type="Pfam" id="PF03461">
    <property type="entry name" value="TRCF"/>
    <property type="match status" value="1"/>
</dbReference>
<comment type="function">
    <text evidence="13">Couples transcription and DNA repair by recognizing RNA polymerase (RNAP) stalled at DNA lesions. Mediates ATP-dependent release of RNAP and its truncated transcript from the DNA, and recruitment of nucleotide excision repair machinery to the damaged site.</text>
</comment>
<organism evidence="16 17">
    <name type="scientific">Dictyobacter aurantiacus</name>
    <dbReference type="NCBI Taxonomy" id="1936993"/>
    <lineage>
        <taxon>Bacteria</taxon>
        <taxon>Bacillati</taxon>
        <taxon>Chloroflexota</taxon>
        <taxon>Ktedonobacteria</taxon>
        <taxon>Ktedonobacterales</taxon>
        <taxon>Dictyobacteraceae</taxon>
        <taxon>Dictyobacter</taxon>
    </lineage>
</organism>
<dbReference type="InterPro" id="IPR041471">
    <property type="entry name" value="UvrB_inter"/>
</dbReference>
<dbReference type="OrthoDB" id="9804325at2"/>
<accession>A0A401Z9W8</accession>
<keyword evidence="17" id="KW-1185">Reference proteome</keyword>
<evidence type="ECO:0000256" key="5">
    <source>
        <dbReference type="ARBA" id="ARBA00022801"/>
    </source>
</evidence>
<keyword evidence="9 13" id="KW-0234">DNA repair</keyword>
<dbReference type="InterPro" id="IPR047112">
    <property type="entry name" value="RecG/Mfd"/>
</dbReference>
<evidence type="ECO:0000259" key="14">
    <source>
        <dbReference type="PROSITE" id="PS51192"/>
    </source>
</evidence>
<evidence type="ECO:0000313" key="17">
    <source>
        <dbReference type="Proteomes" id="UP000287224"/>
    </source>
</evidence>
<dbReference type="SUPFAM" id="SSF52540">
    <property type="entry name" value="P-loop containing nucleoside triphosphate hydrolases"/>
    <property type="match status" value="3"/>
</dbReference>
<dbReference type="Proteomes" id="UP000287224">
    <property type="component" value="Unassembled WGS sequence"/>
</dbReference>
<evidence type="ECO:0000256" key="13">
    <source>
        <dbReference type="HAMAP-Rule" id="MF_00969"/>
    </source>
</evidence>
<evidence type="ECO:0000256" key="6">
    <source>
        <dbReference type="ARBA" id="ARBA00022806"/>
    </source>
</evidence>
<dbReference type="GO" id="GO:0003678">
    <property type="term" value="F:DNA helicase activity"/>
    <property type="evidence" value="ECO:0007669"/>
    <property type="project" value="TreeGrafter"/>
</dbReference>
<dbReference type="Gene3D" id="2.40.10.170">
    <property type="match status" value="1"/>
</dbReference>
<dbReference type="InterPro" id="IPR027417">
    <property type="entry name" value="P-loop_NTPase"/>
</dbReference>
<keyword evidence="2 13" id="KW-0963">Cytoplasm</keyword>
<evidence type="ECO:0000256" key="10">
    <source>
        <dbReference type="ARBA" id="ARBA00061104"/>
    </source>
</evidence>
<reference evidence="17" key="1">
    <citation type="submission" date="2018-12" db="EMBL/GenBank/DDBJ databases">
        <title>Tengunoibacter tsumagoiensis gen. nov., sp. nov., Dictyobacter kobayashii sp. nov., D. alpinus sp. nov., and D. joshuensis sp. nov. and description of Dictyobacteraceae fam. nov. within the order Ktedonobacterales isolated from Tengu-no-mugimeshi.</title>
        <authorList>
            <person name="Wang C.M."/>
            <person name="Zheng Y."/>
            <person name="Sakai Y."/>
            <person name="Toyoda A."/>
            <person name="Minakuchi Y."/>
            <person name="Abe K."/>
            <person name="Yokota A."/>
            <person name="Yabe S."/>
        </authorList>
    </citation>
    <scope>NUCLEOTIDE SEQUENCE [LARGE SCALE GENOMIC DNA]</scope>
    <source>
        <strain evidence="17">S-27</strain>
    </source>
</reference>
<dbReference type="FunFam" id="3.40.50.300:FF:000546">
    <property type="entry name" value="Transcription-repair-coupling factor"/>
    <property type="match status" value="1"/>
</dbReference>
<evidence type="ECO:0000256" key="11">
    <source>
        <dbReference type="ARBA" id="ARBA00061399"/>
    </source>
</evidence>
<dbReference type="HAMAP" id="MF_00969">
    <property type="entry name" value="TRCF"/>
    <property type="match status" value="1"/>
</dbReference>
<comment type="similarity">
    <text evidence="10 13">In the N-terminal section; belongs to the UvrB family.</text>
</comment>
<dbReference type="SMART" id="SM00982">
    <property type="entry name" value="TRCF"/>
    <property type="match status" value="1"/>
</dbReference>
<dbReference type="Pfam" id="PF17757">
    <property type="entry name" value="UvrB_inter"/>
    <property type="match status" value="1"/>
</dbReference>
<comment type="caution">
    <text evidence="16">The sequence shown here is derived from an EMBL/GenBank/DDBJ whole genome shotgun (WGS) entry which is preliminary data.</text>
</comment>
<keyword evidence="8 13" id="KW-0238">DNA-binding</keyword>
<dbReference type="GO" id="GO:0000716">
    <property type="term" value="P:transcription-coupled nucleotide-excision repair, DNA damage recognition"/>
    <property type="evidence" value="ECO:0007669"/>
    <property type="project" value="UniProtKB-UniRule"/>
</dbReference>
<dbReference type="Gene3D" id="3.40.50.11180">
    <property type="match status" value="1"/>
</dbReference>
<dbReference type="NCBIfam" id="TIGR00580">
    <property type="entry name" value="mfd"/>
    <property type="match status" value="1"/>
</dbReference>
<dbReference type="SMART" id="SM01058">
    <property type="entry name" value="CarD_TRCF"/>
    <property type="match status" value="1"/>
</dbReference>
<dbReference type="InterPro" id="IPR014001">
    <property type="entry name" value="Helicase_ATP-bd"/>
</dbReference>
<dbReference type="InterPro" id="IPR003711">
    <property type="entry name" value="CarD-like/TRCF_RID"/>
</dbReference>
<dbReference type="GO" id="GO:0005524">
    <property type="term" value="F:ATP binding"/>
    <property type="evidence" value="ECO:0007669"/>
    <property type="project" value="UniProtKB-UniRule"/>
</dbReference>
<dbReference type="GO" id="GO:0005737">
    <property type="term" value="C:cytoplasm"/>
    <property type="evidence" value="ECO:0007669"/>
    <property type="project" value="UniProtKB-SubCell"/>
</dbReference>
<dbReference type="SMART" id="SM00490">
    <property type="entry name" value="HELICc"/>
    <property type="match status" value="1"/>
</dbReference>
<evidence type="ECO:0000256" key="12">
    <source>
        <dbReference type="ARBA" id="ARBA00070128"/>
    </source>
</evidence>
<dbReference type="PANTHER" id="PTHR47964">
    <property type="entry name" value="ATP-DEPENDENT DNA HELICASE HOMOLOG RECG, CHLOROPLASTIC"/>
    <property type="match status" value="1"/>
</dbReference>
<dbReference type="Pfam" id="PF00271">
    <property type="entry name" value="Helicase_C"/>
    <property type="match status" value="1"/>
</dbReference>
<dbReference type="InterPro" id="IPR001650">
    <property type="entry name" value="Helicase_C-like"/>
</dbReference>
<name>A0A401Z9W8_9CHLR</name>
<evidence type="ECO:0000256" key="7">
    <source>
        <dbReference type="ARBA" id="ARBA00022840"/>
    </source>
</evidence>
<keyword evidence="4 13" id="KW-0227">DNA damage</keyword>
<dbReference type="InterPro" id="IPR036101">
    <property type="entry name" value="CarD-like/TRCF_RID_sf"/>
</dbReference>
<keyword evidence="3 13" id="KW-0547">Nucleotide-binding</keyword>
<proteinExistence type="inferred from homology"/>
<feature type="domain" description="Helicase ATP-binding" evidence="14">
    <location>
        <begin position="652"/>
        <end position="813"/>
    </location>
</feature>
<evidence type="ECO:0000313" key="16">
    <source>
        <dbReference type="EMBL" id="GCE03639.1"/>
    </source>
</evidence>
<dbReference type="InterPro" id="IPR005118">
    <property type="entry name" value="TRCF_C"/>
</dbReference>
<sequence length="1179" mass="133513">MYCLVLEVELTLQGLLTLLIQRPEFRRLQEKIQHAEGIPALTGITEAARPYIAASLARALKQPMLIVASDEVEATQMTEVLKAFVPNPSDVFCLPDRNALPYERLIGDALTTQRRMQALIAMVERERTPVVICSARALTQPVIPPQELSASLFRLQTEQETDLNMLIEHLYNLGYEPVAEVEETGQFSHRGGIIDLFPPTLPRPVRVEFFGDEIESIRTFDQETQRSLNAIESCIVGPAREALPGRGAIAAKELSQLDSRTLHKDAEERWKHDIELLAQQRSFEDIAFYLPYLHSPASVLDYLPSNGLLIIDNPASVQNHIQELDLQAQDIKEQHEKEHENPVRLRTACLEWKQLEPQIQQRRQLRFADILSTAESEFDMRQQGGTENLIPPCSSANSYGGRLRAFVQDCRKALDNRDRVIIVTMQARRMAEVLSDESILHDQTIEVSPGTNINQLPEAGTLTLIQGQLTEGWQSRSLALYIYTDTEIFGWSKRRNVQRRKPVTPASFLAEVNPGDYVVHQEHGIGRFEGLVKMNLTSVEREYLLIHYAGTDKLYIPTDQLDRITRYIGMGDAVPALSKLGTTEWTRAKSKVKENVQDVARELLRLYSVREAAQGHAFPPDSEQPWLQELEDAFPYQETPDQQRAIDEVKADMELPRPMDRLVCGDVGYGKTEVALRAAFKCVLDQRQVAILVPTTVLALQHYNNFKERLKAYPVRVELLSRFRSEKEQKQILEDLAMGKVDIIIGTHRLLQKDVVFLNLGLLVVDEEQRFGVIHKERLKQLRAEIDVLTMTATPIPRTLHMSLVNLRDMSIIETPPQERLPIRTTIREYDDALIREAILREIDRGGQVFFVHNRVQGIQVLAQKLQRLIPEARIIVGHGQMNEEQLERVMVGFSNGDYDVLISTTIIENGLDIPNANTIIVNNAAFFGLSQLYQLRGRVGRATQQAYAYFFYGKNARLTPVQEKRLRAIFEATELGAGFRIAMKDLEIRGAGSLLGAEQSGFMNSVGFDLYCKLLSDAVQELQGKQAEMGIPSTSVDLPVDAYLPDEYIGDRTLKVNFYQRLANLKGPEQVEAMAAEMTDRFGPVPEPVHNLLELVNLKVEAAQLGYEAIAIKDNELILTVKRNVVPNRIMLYRRFRNEARVQQGVIRIPRRLLGSTWMKQLKELLPIITASASSTAS</sequence>
<dbReference type="AlphaFoldDB" id="A0A401Z9W8"/>
<dbReference type="Pfam" id="PF02559">
    <property type="entry name" value="CarD_TRCF_RID"/>
    <property type="match status" value="1"/>
</dbReference>
<keyword evidence="5 13" id="KW-0378">Hydrolase</keyword>
<dbReference type="InterPro" id="IPR037235">
    <property type="entry name" value="TRCF-like_C_D7"/>
</dbReference>